<evidence type="ECO:0000313" key="3">
    <source>
        <dbReference type="Proteomes" id="UP000248196"/>
    </source>
</evidence>
<sequence length="65" mass="6786">MKVVSQFTGICALSAIYLVATVGQIGQLQGNALGTVLWMLAAVPGGMWLTAQGLGAIHRALLKFE</sequence>
<feature type="transmembrane region" description="Helical" evidence="1">
    <location>
        <begin position="37"/>
        <end position="57"/>
    </location>
</feature>
<evidence type="ECO:0000313" key="2">
    <source>
        <dbReference type="EMBL" id="PYD36610.1"/>
    </source>
</evidence>
<keyword evidence="1" id="KW-0472">Membrane</keyword>
<protein>
    <submittedName>
        <fullName evidence="2">Uncharacterized protein</fullName>
    </submittedName>
</protein>
<reference evidence="2 3" key="1">
    <citation type="submission" date="2017-11" db="EMBL/GenBank/DDBJ databases">
        <title>Genome sequence of the oocydin A producing rhizobacterium Serratia plymuthica 4Rx5.</title>
        <authorList>
            <person name="Matilla M.A."/>
            <person name="Udaondo Z."/>
            <person name="Salmond G.P.C."/>
        </authorList>
    </citation>
    <scope>NUCLEOTIDE SEQUENCE [LARGE SCALE GENOMIC DNA]</scope>
    <source>
        <strain evidence="2 3">4Rx5</strain>
    </source>
</reference>
<keyword evidence="1" id="KW-0812">Transmembrane</keyword>
<feature type="transmembrane region" description="Helical" evidence="1">
    <location>
        <begin position="7"/>
        <end position="25"/>
    </location>
</feature>
<organism evidence="2 3">
    <name type="scientific">Serratia plymuthica</name>
    <dbReference type="NCBI Taxonomy" id="82996"/>
    <lineage>
        <taxon>Bacteria</taxon>
        <taxon>Pseudomonadati</taxon>
        <taxon>Pseudomonadota</taxon>
        <taxon>Gammaproteobacteria</taxon>
        <taxon>Enterobacterales</taxon>
        <taxon>Yersiniaceae</taxon>
        <taxon>Serratia</taxon>
    </lineage>
</organism>
<gene>
    <name evidence="2" type="ORF">CT690_24000</name>
</gene>
<comment type="caution">
    <text evidence="2">The sequence shown here is derived from an EMBL/GenBank/DDBJ whole genome shotgun (WGS) entry which is preliminary data.</text>
</comment>
<dbReference type="EMBL" id="PESE01000011">
    <property type="protein sequence ID" value="PYD36610.1"/>
    <property type="molecule type" value="Genomic_DNA"/>
</dbReference>
<proteinExistence type="predicted"/>
<evidence type="ECO:0000256" key="1">
    <source>
        <dbReference type="SAM" id="Phobius"/>
    </source>
</evidence>
<keyword evidence="1" id="KW-1133">Transmembrane helix</keyword>
<name>A0A318NS38_SERPL</name>
<dbReference type="Proteomes" id="UP000248196">
    <property type="component" value="Unassembled WGS sequence"/>
</dbReference>
<accession>A0A318NS38</accession>
<dbReference type="RefSeq" id="WP_041417430.1">
    <property type="nucleotide sequence ID" value="NZ_PESE01000011.1"/>
</dbReference>
<dbReference type="AlphaFoldDB" id="A0A318NS38"/>